<organism evidence="2">
    <name type="scientific">marine metagenome</name>
    <dbReference type="NCBI Taxonomy" id="408172"/>
    <lineage>
        <taxon>unclassified sequences</taxon>
        <taxon>metagenomes</taxon>
        <taxon>ecological metagenomes</taxon>
    </lineage>
</organism>
<sequence length="223" mass="24816">MKITDRITKIVVGENEPDPFKYGGVYPPNVFLVSGKNRSVYIDTAHGKPEEIQEHISVWESQGKPEIAGIILTHRHSDHIGGAQELGEQMRAPVISTSVEKIAIEKESSATVGLTPKDGEKLDLGDTTLYFIHTPGHTMGSLCIYLEEDKVLFTGDNILGLGTTVISPDEGNMTSYIKSLHKMLNYDIKKICPGHGPEIDTPIEKIHELIEHRHQREIQMLEL</sequence>
<feature type="non-terminal residue" evidence="2">
    <location>
        <position position="1"/>
    </location>
</feature>
<dbReference type="InterPro" id="IPR036866">
    <property type="entry name" value="RibonucZ/Hydroxyglut_hydro"/>
</dbReference>
<dbReference type="Gene3D" id="3.60.15.10">
    <property type="entry name" value="Ribonuclease Z/Hydroxyacylglutathione hydrolase-like"/>
    <property type="match status" value="1"/>
</dbReference>
<dbReference type="InterPro" id="IPR001279">
    <property type="entry name" value="Metallo-B-lactamas"/>
</dbReference>
<name>A0A382FCU7_9ZZZZ</name>
<reference evidence="2" key="1">
    <citation type="submission" date="2018-05" db="EMBL/GenBank/DDBJ databases">
        <authorList>
            <person name="Lanie J.A."/>
            <person name="Ng W.-L."/>
            <person name="Kazmierczak K.M."/>
            <person name="Andrzejewski T.M."/>
            <person name="Davidsen T.M."/>
            <person name="Wayne K.J."/>
            <person name="Tettelin H."/>
            <person name="Glass J.I."/>
            <person name="Rusch D."/>
            <person name="Podicherti R."/>
            <person name="Tsui H.-C.T."/>
            <person name="Winkler M.E."/>
        </authorList>
    </citation>
    <scope>NUCLEOTIDE SEQUENCE</scope>
</reference>
<dbReference type="PANTHER" id="PTHR23131:SF0">
    <property type="entry name" value="ENDORIBONUCLEASE LACTB2"/>
    <property type="match status" value="1"/>
</dbReference>
<evidence type="ECO:0000259" key="1">
    <source>
        <dbReference type="SMART" id="SM00849"/>
    </source>
</evidence>
<accession>A0A382FCU7</accession>
<dbReference type="SMART" id="SM00849">
    <property type="entry name" value="Lactamase_B"/>
    <property type="match status" value="1"/>
</dbReference>
<dbReference type="Pfam" id="PF00753">
    <property type="entry name" value="Lactamase_B"/>
    <property type="match status" value="1"/>
</dbReference>
<dbReference type="AlphaFoldDB" id="A0A382FCU7"/>
<dbReference type="EMBL" id="UINC01048957">
    <property type="protein sequence ID" value="SVB60124.1"/>
    <property type="molecule type" value="Genomic_DNA"/>
</dbReference>
<proteinExistence type="predicted"/>
<protein>
    <recommendedName>
        <fullName evidence="1">Metallo-beta-lactamase domain-containing protein</fullName>
    </recommendedName>
</protein>
<dbReference type="PANTHER" id="PTHR23131">
    <property type="entry name" value="ENDORIBONUCLEASE LACTB2"/>
    <property type="match status" value="1"/>
</dbReference>
<gene>
    <name evidence="2" type="ORF">METZ01_LOCUS212978</name>
</gene>
<feature type="domain" description="Metallo-beta-lactamase" evidence="1">
    <location>
        <begin position="27"/>
        <end position="195"/>
    </location>
</feature>
<dbReference type="SUPFAM" id="SSF56281">
    <property type="entry name" value="Metallo-hydrolase/oxidoreductase"/>
    <property type="match status" value="1"/>
</dbReference>
<dbReference type="InterPro" id="IPR050662">
    <property type="entry name" value="Sec-metab_biosynth-thioest"/>
</dbReference>
<feature type="non-terminal residue" evidence="2">
    <location>
        <position position="223"/>
    </location>
</feature>
<evidence type="ECO:0000313" key="2">
    <source>
        <dbReference type="EMBL" id="SVB60124.1"/>
    </source>
</evidence>